<evidence type="ECO:0000313" key="7">
    <source>
        <dbReference type="Proteomes" id="UP000178999"/>
    </source>
</evidence>
<dbReference type="Proteomes" id="UP000178999">
    <property type="component" value="Unassembled WGS sequence"/>
</dbReference>
<keyword evidence="2 4" id="KW-0689">Ribosomal protein</keyword>
<dbReference type="InterPro" id="IPR028909">
    <property type="entry name" value="bL21-like"/>
</dbReference>
<keyword evidence="4 5" id="KW-0699">rRNA-binding</keyword>
<dbReference type="GO" id="GO:0003735">
    <property type="term" value="F:structural constituent of ribosome"/>
    <property type="evidence" value="ECO:0007669"/>
    <property type="project" value="InterPro"/>
</dbReference>
<protein>
    <recommendedName>
        <fullName evidence="4">Large ribosomal subunit protein bL21</fullName>
    </recommendedName>
</protein>
<organism evidence="6 7">
    <name type="scientific">Candidatus Woesebacteria bacterium RIFOXYB1_FULL_38_16</name>
    <dbReference type="NCBI Taxonomy" id="1802538"/>
    <lineage>
        <taxon>Bacteria</taxon>
        <taxon>Candidatus Woeseibacteriota</taxon>
    </lineage>
</organism>
<sequence>MQYAVVKINKNQFKVLEGKEILVDKLNSKKELNTEVLLVCDDETCKVGTPIVEGAKVVFKVLEDEKGKKIHSSVYKSKSRYRRKRGFRPEYTRLQVEKISF</sequence>
<dbReference type="GO" id="GO:0019843">
    <property type="term" value="F:rRNA binding"/>
    <property type="evidence" value="ECO:0007669"/>
    <property type="project" value="UniProtKB-UniRule"/>
</dbReference>
<dbReference type="GO" id="GO:0005840">
    <property type="term" value="C:ribosome"/>
    <property type="evidence" value="ECO:0007669"/>
    <property type="project" value="UniProtKB-KW"/>
</dbReference>
<gene>
    <name evidence="4" type="primary">rplU</name>
    <name evidence="6" type="ORF">A2382_03805</name>
</gene>
<evidence type="ECO:0000256" key="2">
    <source>
        <dbReference type="ARBA" id="ARBA00022980"/>
    </source>
</evidence>
<keyword evidence="3 4" id="KW-0687">Ribonucleoprotein</keyword>
<dbReference type="HAMAP" id="MF_01363">
    <property type="entry name" value="Ribosomal_bL21"/>
    <property type="match status" value="1"/>
</dbReference>
<comment type="similarity">
    <text evidence="1 4 5">Belongs to the bacterial ribosomal protein bL21 family.</text>
</comment>
<dbReference type="SUPFAM" id="SSF141091">
    <property type="entry name" value="L21p-like"/>
    <property type="match status" value="1"/>
</dbReference>
<comment type="subunit">
    <text evidence="4">Part of the 50S ribosomal subunit. Contacts protein L20.</text>
</comment>
<dbReference type="GO" id="GO:0006412">
    <property type="term" value="P:translation"/>
    <property type="evidence" value="ECO:0007669"/>
    <property type="project" value="UniProtKB-UniRule"/>
</dbReference>
<dbReference type="InterPro" id="IPR036164">
    <property type="entry name" value="bL21-like_sf"/>
</dbReference>
<accession>A0A1F8CS65</accession>
<dbReference type="EMBL" id="MGHY01000020">
    <property type="protein sequence ID" value="OGM79091.1"/>
    <property type="molecule type" value="Genomic_DNA"/>
</dbReference>
<comment type="caution">
    <text evidence="6">The sequence shown here is derived from an EMBL/GenBank/DDBJ whole genome shotgun (WGS) entry which is preliminary data.</text>
</comment>
<dbReference type="PANTHER" id="PTHR21349">
    <property type="entry name" value="50S RIBOSOMAL PROTEIN L21"/>
    <property type="match status" value="1"/>
</dbReference>
<evidence type="ECO:0000313" key="6">
    <source>
        <dbReference type="EMBL" id="OGM79091.1"/>
    </source>
</evidence>
<dbReference type="InterPro" id="IPR001787">
    <property type="entry name" value="Ribosomal_bL21"/>
</dbReference>
<evidence type="ECO:0000256" key="1">
    <source>
        <dbReference type="ARBA" id="ARBA00008563"/>
    </source>
</evidence>
<dbReference type="GO" id="GO:1990904">
    <property type="term" value="C:ribonucleoprotein complex"/>
    <property type="evidence" value="ECO:0007669"/>
    <property type="project" value="UniProtKB-KW"/>
</dbReference>
<dbReference type="GO" id="GO:0005737">
    <property type="term" value="C:cytoplasm"/>
    <property type="evidence" value="ECO:0007669"/>
    <property type="project" value="UniProtKB-ARBA"/>
</dbReference>
<dbReference type="Pfam" id="PF00829">
    <property type="entry name" value="Ribosomal_L21p"/>
    <property type="match status" value="1"/>
</dbReference>
<keyword evidence="4 5" id="KW-0694">RNA-binding</keyword>
<evidence type="ECO:0000256" key="5">
    <source>
        <dbReference type="RuleBase" id="RU000562"/>
    </source>
</evidence>
<dbReference type="AlphaFoldDB" id="A0A1F8CS65"/>
<comment type="function">
    <text evidence="4 5">This protein binds to 23S rRNA in the presence of protein L20.</text>
</comment>
<dbReference type="PANTHER" id="PTHR21349:SF0">
    <property type="entry name" value="LARGE RIBOSOMAL SUBUNIT PROTEIN BL21M"/>
    <property type="match status" value="1"/>
</dbReference>
<name>A0A1F8CS65_9BACT</name>
<dbReference type="STRING" id="1802538.A2382_03805"/>
<dbReference type="NCBIfam" id="TIGR00061">
    <property type="entry name" value="L21"/>
    <property type="match status" value="1"/>
</dbReference>
<evidence type="ECO:0000256" key="4">
    <source>
        <dbReference type="HAMAP-Rule" id="MF_01363"/>
    </source>
</evidence>
<reference evidence="6 7" key="1">
    <citation type="journal article" date="2016" name="Nat. Commun.">
        <title>Thousands of microbial genomes shed light on interconnected biogeochemical processes in an aquifer system.</title>
        <authorList>
            <person name="Anantharaman K."/>
            <person name="Brown C.T."/>
            <person name="Hug L.A."/>
            <person name="Sharon I."/>
            <person name="Castelle C.J."/>
            <person name="Probst A.J."/>
            <person name="Thomas B.C."/>
            <person name="Singh A."/>
            <person name="Wilkins M.J."/>
            <person name="Karaoz U."/>
            <person name="Brodie E.L."/>
            <person name="Williams K.H."/>
            <person name="Hubbard S.S."/>
            <person name="Banfield J.F."/>
        </authorList>
    </citation>
    <scope>NUCLEOTIDE SEQUENCE [LARGE SCALE GENOMIC DNA]</scope>
</reference>
<evidence type="ECO:0000256" key="3">
    <source>
        <dbReference type="ARBA" id="ARBA00023274"/>
    </source>
</evidence>
<proteinExistence type="inferred from homology"/>